<feature type="transmembrane region" description="Helical" evidence="1">
    <location>
        <begin position="82"/>
        <end position="101"/>
    </location>
</feature>
<organism evidence="2 3">
    <name type="scientific">Glossina pallidipes</name>
    <name type="common">Tsetse fly</name>
    <dbReference type="NCBI Taxonomy" id="7398"/>
    <lineage>
        <taxon>Eukaryota</taxon>
        <taxon>Metazoa</taxon>
        <taxon>Ecdysozoa</taxon>
        <taxon>Arthropoda</taxon>
        <taxon>Hexapoda</taxon>
        <taxon>Insecta</taxon>
        <taxon>Pterygota</taxon>
        <taxon>Neoptera</taxon>
        <taxon>Endopterygota</taxon>
        <taxon>Diptera</taxon>
        <taxon>Brachycera</taxon>
        <taxon>Muscomorpha</taxon>
        <taxon>Hippoboscoidea</taxon>
        <taxon>Glossinidae</taxon>
        <taxon>Glossina</taxon>
    </lineage>
</organism>
<accession>A0A1A9ZNK0</accession>
<reference evidence="2" key="2">
    <citation type="submission" date="2020-05" db="UniProtKB">
        <authorList>
            <consortium name="EnsemblMetazoa"/>
        </authorList>
    </citation>
    <scope>IDENTIFICATION</scope>
    <source>
        <strain evidence="2">IAEA</strain>
    </source>
</reference>
<keyword evidence="3" id="KW-1185">Reference proteome</keyword>
<dbReference type="EnsemblMetazoa" id="GPAI020180-RA">
    <property type="protein sequence ID" value="GPAI020180-PA"/>
    <property type="gene ID" value="GPAI020180"/>
</dbReference>
<dbReference type="AlphaFoldDB" id="A0A1A9ZNK0"/>
<keyword evidence="1" id="KW-0812">Transmembrane</keyword>
<evidence type="ECO:0000313" key="2">
    <source>
        <dbReference type="EnsemblMetazoa" id="GPAI020180-PA"/>
    </source>
</evidence>
<sequence length="102" mass="11813">MDVNLFVNVCPPPFALRHQAFQVETFPQVPGQAKPTQAMPSLNIQKPNFFMTYSPSLHICRFDGEKLITKIYTFLSIYKSQIYVIFGILVGLWLDWLVGWLF</sequence>
<reference evidence="3" key="1">
    <citation type="submission" date="2014-03" db="EMBL/GenBank/DDBJ databases">
        <authorList>
            <person name="Aksoy S."/>
            <person name="Warren W."/>
            <person name="Wilson R.K."/>
        </authorList>
    </citation>
    <scope>NUCLEOTIDE SEQUENCE [LARGE SCALE GENOMIC DNA]</scope>
    <source>
        <strain evidence="3">IAEA</strain>
    </source>
</reference>
<keyword evidence="1" id="KW-0472">Membrane</keyword>
<proteinExistence type="predicted"/>
<keyword evidence="1" id="KW-1133">Transmembrane helix</keyword>
<dbReference type="Proteomes" id="UP000092445">
    <property type="component" value="Unassembled WGS sequence"/>
</dbReference>
<name>A0A1A9ZNK0_GLOPL</name>
<dbReference type="VEuPathDB" id="VectorBase:GPAI020180"/>
<protein>
    <submittedName>
        <fullName evidence="2">Uncharacterized protein</fullName>
    </submittedName>
</protein>
<evidence type="ECO:0000256" key="1">
    <source>
        <dbReference type="SAM" id="Phobius"/>
    </source>
</evidence>
<evidence type="ECO:0000313" key="3">
    <source>
        <dbReference type="Proteomes" id="UP000092445"/>
    </source>
</evidence>